<dbReference type="InterPro" id="IPR000152">
    <property type="entry name" value="EGF-type_Asp/Asn_hydroxyl_site"/>
</dbReference>
<dbReference type="SMART" id="SM00192">
    <property type="entry name" value="LDLa"/>
    <property type="match status" value="8"/>
</dbReference>
<feature type="disulfide bond" evidence="21">
    <location>
        <begin position="563"/>
        <end position="575"/>
    </location>
</feature>
<dbReference type="SMART" id="SM00135">
    <property type="entry name" value="LY"/>
    <property type="match status" value="5"/>
</dbReference>
<dbReference type="GO" id="GO:0016324">
    <property type="term" value="C:apical plasma membrane"/>
    <property type="evidence" value="ECO:0007669"/>
    <property type="project" value="TreeGrafter"/>
</dbReference>
<comment type="caution">
    <text evidence="20">Lacks conserved residue(s) required for the propagation of feature annotation.</text>
</comment>
<dbReference type="SUPFAM" id="SSF57196">
    <property type="entry name" value="EGF/Laminin"/>
    <property type="match status" value="2"/>
</dbReference>
<evidence type="ECO:0000256" key="10">
    <source>
        <dbReference type="ARBA" id="ARBA00023055"/>
    </source>
</evidence>
<dbReference type="CDD" id="cd00054">
    <property type="entry name" value="EGF_CA"/>
    <property type="match status" value="1"/>
</dbReference>
<dbReference type="GO" id="GO:0008203">
    <property type="term" value="P:cholesterol metabolic process"/>
    <property type="evidence" value="ECO:0007669"/>
    <property type="project" value="UniProtKB-KW"/>
</dbReference>
<evidence type="ECO:0000313" key="27">
    <source>
        <dbReference type="EMBL" id="KAI5614298.1"/>
    </source>
</evidence>
<keyword evidence="5" id="KW-0254">Endocytosis</keyword>
<feature type="disulfide bond" evidence="20">
    <location>
        <begin position="809"/>
        <end position="819"/>
    </location>
</feature>
<dbReference type="GO" id="GO:0042562">
    <property type="term" value="F:hormone binding"/>
    <property type="evidence" value="ECO:0007669"/>
    <property type="project" value="TreeGrafter"/>
</dbReference>
<feature type="disulfide bond" evidence="21">
    <location>
        <begin position="667"/>
        <end position="682"/>
    </location>
</feature>
<dbReference type="GO" id="GO:0006869">
    <property type="term" value="P:lipid transport"/>
    <property type="evidence" value="ECO:0007669"/>
    <property type="project" value="UniProtKB-KW"/>
</dbReference>
<dbReference type="InterPro" id="IPR011042">
    <property type="entry name" value="6-blade_b-propeller_TolB-like"/>
</dbReference>
<feature type="domain" description="EGF-like" evidence="26">
    <location>
        <begin position="805"/>
        <end position="840"/>
    </location>
</feature>
<keyword evidence="11" id="KW-0443">Lipid metabolism</keyword>
<dbReference type="GO" id="GO:0043235">
    <property type="term" value="C:receptor complex"/>
    <property type="evidence" value="ECO:0007669"/>
    <property type="project" value="TreeGrafter"/>
</dbReference>
<feature type="repeat" description="LDL-receptor class B" evidence="22">
    <location>
        <begin position="1020"/>
        <end position="1064"/>
    </location>
</feature>
<keyword evidence="2" id="KW-0813">Transport</keyword>
<feature type="disulfide bond" evidence="21">
    <location>
        <begin position="687"/>
        <end position="699"/>
    </location>
</feature>
<dbReference type="PROSITE" id="PS01187">
    <property type="entry name" value="EGF_CA"/>
    <property type="match status" value="1"/>
</dbReference>
<feature type="repeat" description="LDL-receptor class B" evidence="22">
    <location>
        <begin position="933"/>
        <end position="975"/>
    </location>
</feature>
<protein>
    <submittedName>
        <fullName evidence="27">Very low-density lipoprotein receptor isoform X1</fullName>
    </submittedName>
</protein>
<feature type="disulfide bond" evidence="21">
    <location>
        <begin position="488"/>
        <end position="506"/>
    </location>
</feature>
<dbReference type="SMART" id="SM00179">
    <property type="entry name" value="EGF_CA"/>
    <property type="match status" value="2"/>
</dbReference>
<dbReference type="FunFam" id="4.10.400.10:FF:000043">
    <property type="entry name" value="Very low density lipoprotein receptor"/>
    <property type="match status" value="1"/>
</dbReference>
<evidence type="ECO:0000256" key="2">
    <source>
        <dbReference type="ARBA" id="ARBA00022448"/>
    </source>
</evidence>
<evidence type="ECO:0000256" key="23">
    <source>
        <dbReference type="SAM" id="MobiDB-lite"/>
    </source>
</evidence>
<dbReference type="FunFam" id="2.120.10.30:FF:000002">
    <property type="entry name" value="low-density lipoprotein receptor isoform X1"/>
    <property type="match status" value="1"/>
</dbReference>
<evidence type="ECO:0000256" key="22">
    <source>
        <dbReference type="PROSITE-ProRule" id="PRU00461"/>
    </source>
</evidence>
<dbReference type="Pfam" id="PF00057">
    <property type="entry name" value="Ldl_recept_a"/>
    <property type="match status" value="8"/>
</dbReference>
<dbReference type="InterPro" id="IPR036860">
    <property type="entry name" value="SH2_dom_sf"/>
</dbReference>
<dbReference type="Pfam" id="PF00169">
    <property type="entry name" value="PH"/>
    <property type="match status" value="1"/>
</dbReference>
<evidence type="ECO:0000256" key="6">
    <source>
        <dbReference type="ARBA" id="ARBA00022692"/>
    </source>
</evidence>
<feature type="disulfide bond" evidence="21">
    <location>
        <begin position="694"/>
        <end position="712"/>
    </location>
</feature>
<dbReference type="GO" id="GO:0005905">
    <property type="term" value="C:clathrin-coated pit"/>
    <property type="evidence" value="ECO:0007669"/>
    <property type="project" value="UniProtKB-SubCell"/>
</dbReference>
<dbReference type="FunFam" id="4.10.400.10:FF:000025">
    <property type="entry name" value="Very low density lipoprotein receptor"/>
    <property type="match status" value="1"/>
</dbReference>
<dbReference type="InterPro" id="IPR036055">
    <property type="entry name" value="LDL_receptor-like_sf"/>
</dbReference>
<dbReference type="InterPro" id="IPR000033">
    <property type="entry name" value="LDLR_classB_rpt"/>
</dbReference>
<dbReference type="PROSITE" id="PS50003">
    <property type="entry name" value="PH_DOMAIN"/>
    <property type="match status" value="1"/>
</dbReference>
<keyword evidence="15 27" id="KW-0675">Receptor</keyword>
<evidence type="ECO:0000256" key="16">
    <source>
        <dbReference type="ARBA" id="ARBA00023176"/>
    </source>
</evidence>
<feature type="disulfide bond" evidence="21">
    <location>
        <begin position="442"/>
        <end position="454"/>
    </location>
</feature>
<reference evidence="27" key="1">
    <citation type="submission" date="2018-07" db="EMBL/GenBank/DDBJ databases">
        <title>Comparative genomics of catfishes provides insights into carnivory and benthic adaptation.</title>
        <authorList>
            <person name="Zhang Y."/>
            <person name="Wang D."/>
            <person name="Peng Z."/>
            <person name="Zheng S."/>
            <person name="Shao F."/>
            <person name="Tao W."/>
        </authorList>
    </citation>
    <scope>NUCLEOTIDE SEQUENCE</scope>
    <source>
        <strain evidence="27">Chongqing</strain>
    </source>
</reference>
<dbReference type="Pfam" id="PF07645">
    <property type="entry name" value="EGF_CA"/>
    <property type="match status" value="1"/>
</dbReference>
<feature type="disulfide bond" evidence="21">
    <location>
        <begin position="582"/>
        <end position="597"/>
    </location>
</feature>
<keyword evidence="28" id="KW-1185">Reference proteome</keyword>
<keyword evidence="6 24" id="KW-0812">Transmembrane</keyword>
<feature type="repeat" description="LDL-receptor class B" evidence="22">
    <location>
        <begin position="976"/>
        <end position="1019"/>
    </location>
</feature>
<dbReference type="PANTHER" id="PTHR22722:SF15">
    <property type="entry name" value="LOW-DENSITY LIPOPROTEIN RECEPTOR-RELATED"/>
    <property type="match status" value="1"/>
</dbReference>
<dbReference type="InterPro" id="IPR049883">
    <property type="entry name" value="NOTCH1_EGF-like"/>
</dbReference>
<feature type="region of interest" description="Disordered" evidence="23">
    <location>
        <begin position="56"/>
        <end position="185"/>
    </location>
</feature>
<feature type="region of interest" description="Disordered" evidence="23">
    <location>
        <begin position="243"/>
        <end position="323"/>
    </location>
</feature>
<dbReference type="GO" id="GO:0006898">
    <property type="term" value="P:receptor-mediated endocytosis"/>
    <property type="evidence" value="ECO:0007669"/>
    <property type="project" value="TreeGrafter"/>
</dbReference>
<dbReference type="FunFam" id="4.10.400.10:FF:000053">
    <property type="entry name" value="Very low density lipoprotein receptor"/>
    <property type="match status" value="1"/>
</dbReference>
<feature type="compositionally biased region" description="Acidic residues" evidence="23">
    <location>
        <begin position="90"/>
        <end position="108"/>
    </location>
</feature>
<feature type="compositionally biased region" description="Polar residues" evidence="23">
    <location>
        <begin position="283"/>
        <end position="296"/>
    </location>
</feature>
<dbReference type="SUPFAM" id="SSF63825">
    <property type="entry name" value="YWTD domain"/>
    <property type="match status" value="1"/>
</dbReference>
<feature type="disulfide bond" evidence="21">
    <location>
        <begin position="543"/>
        <end position="558"/>
    </location>
</feature>
<dbReference type="SMART" id="SM00181">
    <property type="entry name" value="EGF"/>
    <property type="match status" value="4"/>
</dbReference>
<name>A0AAD5AD63_SILAS</name>
<dbReference type="FunFam" id="2.10.25.10:FF:000009">
    <property type="entry name" value="Low-density lipoprotein receptor isoform 1"/>
    <property type="match status" value="1"/>
</dbReference>
<dbReference type="InterPro" id="IPR023415">
    <property type="entry name" value="LDLR_class-A_CS"/>
</dbReference>
<evidence type="ECO:0000256" key="5">
    <source>
        <dbReference type="ARBA" id="ARBA00022583"/>
    </source>
</evidence>
<evidence type="ECO:0000259" key="25">
    <source>
        <dbReference type="PROSITE" id="PS50003"/>
    </source>
</evidence>
<dbReference type="InterPro" id="IPR051221">
    <property type="entry name" value="LDLR-related"/>
</dbReference>
<dbReference type="InterPro" id="IPR000742">
    <property type="entry name" value="EGF"/>
</dbReference>
<evidence type="ECO:0000256" key="3">
    <source>
        <dbReference type="ARBA" id="ARBA00022536"/>
    </source>
</evidence>
<dbReference type="EMBL" id="MU558737">
    <property type="protein sequence ID" value="KAI5614298.1"/>
    <property type="molecule type" value="Genomic_DNA"/>
</dbReference>
<dbReference type="Proteomes" id="UP001205998">
    <property type="component" value="Unassembled WGS sequence"/>
</dbReference>
<evidence type="ECO:0000256" key="9">
    <source>
        <dbReference type="ARBA" id="ARBA00022989"/>
    </source>
</evidence>
<dbReference type="SUPFAM" id="SSF55550">
    <property type="entry name" value="SH2 domain"/>
    <property type="match status" value="1"/>
</dbReference>
<keyword evidence="3 20" id="KW-0245">EGF-like domain</keyword>
<evidence type="ECO:0000256" key="18">
    <source>
        <dbReference type="ARBA" id="ARBA00023221"/>
    </source>
</evidence>
<dbReference type="GO" id="GO:0007399">
    <property type="term" value="P:nervous system development"/>
    <property type="evidence" value="ECO:0007669"/>
    <property type="project" value="UniProtKB-ARBA"/>
</dbReference>
<keyword evidence="16" id="KW-0168">Coated pit</keyword>
<feature type="disulfide bond" evidence="21">
    <location>
        <begin position="706"/>
        <end position="721"/>
    </location>
</feature>
<comment type="caution">
    <text evidence="27">The sequence shown here is derived from an EMBL/GenBank/DDBJ whole genome shotgun (WGS) entry which is preliminary data.</text>
</comment>
<evidence type="ECO:0000256" key="11">
    <source>
        <dbReference type="ARBA" id="ARBA00023098"/>
    </source>
</evidence>
<dbReference type="PROSITE" id="PS00010">
    <property type="entry name" value="ASX_HYDROXYL"/>
    <property type="match status" value="2"/>
</dbReference>
<dbReference type="Gene3D" id="3.30.505.10">
    <property type="entry name" value="SH2 domain"/>
    <property type="match status" value="1"/>
</dbReference>
<dbReference type="PROSITE" id="PS01209">
    <property type="entry name" value="LDLRA_1"/>
    <property type="match status" value="5"/>
</dbReference>
<feature type="disulfide bond" evidence="21">
    <location>
        <begin position="602"/>
        <end position="614"/>
    </location>
</feature>
<comment type="subcellular location">
    <subcellularLocation>
        <location evidence="19">Endomembrane system</location>
        <topology evidence="19">Single-pass type I membrane protein</topology>
    </subcellularLocation>
    <subcellularLocation>
        <location evidence="1">Membrane</location>
        <location evidence="1">Clathrin-coated pit</location>
    </subcellularLocation>
</comment>
<sequence>MSKRVMRATEETTSSNVFPFKVVHFSKRHRTWYFSAASEDERRKWMRFLRKEIGHYNDKKDYLDPSESDSDESFYGPIESPVEISNSPDEHEDDYMEQNDESDEDDYLVPDGPTGQPKVPPPSYPPPPVPYHPKGPPPPLPNPHMKTPPYPIHKKPTIPVPSPPKPSDSVNKGPPPLQKPTFNRMTVVPTPLPICQKKTVAGSMSLSTLPGYERKPPPAMVLKNPSTLPICEDLENKLVLNSRDKSGSHNLNNSPGERKIPLLGSKPLPKCPPPGTKPKFNLPSLQRSSPDGQSFRSPIEEKPLKKRIISKNDDDSDDNDYENVQLPDSVFVDTSETSSVEKLFKETSGVPPDGLYCIRNSGTKTSKDEIVYLEAELQFASIAALVEYYYSHPLPNHGSLCLQKPFGYTPPRSHLSMEMHVRVDARDTDVGRIYTCCSRIECEPSQFQCGNGRCIPSVWQCDGDMDCTDGSDESKCVRKTCAPQDFVCRNGQCLPKRWHCDGEPDCEDGSDESFELCHSRTCRMNEFSCGTGSTLCIPVSWKCDGERDCDNGEDEESCSNITCSSLEFTCASGRCVSHNFVCNGEDDCGDGTDEFDCTLTSCGPDQFKCGNATCIPIGWVCDNDVDCQDQSDESSSHCGRNPTPSAKCSATETQCGSGECIHRKWRCDGDADCKDGSDERNCPPRSCRPDQFKCDDGSCIHGSRQCNGFRDCADGTDEENCKNLTQCRGPDKYKCRSGECIEMSKVCNKARDCTDWSDEPIKECNVNECLVNNGGCSHLCRDLVVGYECDCTPGLQLIDHKTCGDINECLNPGICSQICINLKGGYKCECHEGYQMNSSTGVCKAVGKEPCLIFTNRRDIRKLGLERREYTQIVEQLRNTVALDADFNHQKIFWADLGQKAIYSAALDHNSSSHTRVIDVQMPVGIAVDWIYKNIYWSDLGSKTIAVANFNGTKQKMLFDKDLKEPASIAVDPLSGFLYWSDWGEPARIEKSGMNGVDRQVLVETDIQWPNGITLDLIKSRLYWVDSKLHTLCSVDLNGDNRKKVLQSQDYLAHPFALTVFEDRVFWTDGENEAIYGANKFTGSDVIMLASNLNEPQDIIVYHELVQLSGTNWCNEKVENGGCFYMCLPAPQINKHSPKYTCVCPKVASTAVPHDGERVLTHPTHPPDTPKAQVTVQTEATERNLSTSIHEVKSAKGSAAAWAALPVLLLVITAVGGYFMWRNWQIKNKKSMNFDNPVYLKTTEEDLNIDINRHSGSVGHTYPAISIVNTEDDMP</sequence>
<evidence type="ECO:0000256" key="20">
    <source>
        <dbReference type="PROSITE-ProRule" id="PRU00076"/>
    </source>
</evidence>
<keyword evidence="10" id="KW-0445">Lipid transport</keyword>
<dbReference type="Pfam" id="PF00058">
    <property type="entry name" value="Ldl_recept_b"/>
    <property type="match status" value="4"/>
</dbReference>
<feature type="disulfide bond" evidence="21">
    <location>
        <begin position="461"/>
        <end position="476"/>
    </location>
</feature>
<proteinExistence type="predicted"/>
<dbReference type="InterPro" id="IPR001881">
    <property type="entry name" value="EGF-like_Ca-bd_dom"/>
</dbReference>
<dbReference type="PROSITE" id="PS50068">
    <property type="entry name" value="LDLRA_2"/>
    <property type="match status" value="8"/>
</dbReference>
<organism evidence="27 28">
    <name type="scientific">Silurus asotus</name>
    <name type="common">Amur catfish</name>
    <name type="synonym">Parasilurus asotus</name>
    <dbReference type="NCBI Taxonomy" id="30991"/>
    <lineage>
        <taxon>Eukaryota</taxon>
        <taxon>Metazoa</taxon>
        <taxon>Chordata</taxon>
        <taxon>Craniata</taxon>
        <taxon>Vertebrata</taxon>
        <taxon>Euteleostomi</taxon>
        <taxon>Actinopterygii</taxon>
        <taxon>Neopterygii</taxon>
        <taxon>Teleostei</taxon>
        <taxon>Ostariophysi</taxon>
        <taxon>Siluriformes</taxon>
        <taxon>Siluridae</taxon>
        <taxon>Silurus</taxon>
    </lineage>
</organism>
<feature type="repeat" description="LDL-receptor class B" evidence="22">
    <location>
        <begin position="890"/>
        <end position="932"/>
    </location>
</feature>
<evidence type="ECO:0000256" key="21">
    <source>
        <dbReference type="PROSITE-ProRule" id="PRU00124"/>
    </source>
</evidence>
<evidence type="ECO:0000256" key="17">
    <source>
        <dbReference type="ARBA" id="ARBA00023180"/>
    </source>
</evidence>
<evidence type="ECO:0000256" key="8">
    <source>
        <dbReference type="ARBA" id="ARBA00022737"/>
    </source>
</evidence>
<dbReference type="AlphaFoldDB" id="A0AAD5AD63"/>
<dbReference type="InterPro" id="IPR001849">
    <property type="entry name" value="PH_domain"/>
</dbReference>
<gene>
    <name evidence="27" type="ORF">C0J50_3617</name>
</gene>
<keyword evidence="12 24" id="KW-0472">Membrane</keyword>
<keyword evidence="9 24" id="KW-1133">Transmembrane helix</keyword>
<keyword evidence="13 20" id="KW-1015">Disulfide bond</keyword>
<evidence type="ECO:0000256" key="1">
    <source>
        <dbReference type="ARBA" id="ARBA00004600"/>
    </source>
</evidence>
<keyword evidence="8" id="KW-0677">Repeat</keyword>
<feature type="disulfide bond" evidence="21">
    <location>
        <begin position="481"/>
        <end position="493"/>
    </location>
</feature>
<dbReference type="Gene3D" id="2.30.29.30">
    <property type="entry name" value="Pleckstrin-homology domain (PH domain)/Phosphotyrosine-binding domain (PTB)"/>
    <property type="match status" value="1"/>
</dbReference>
<feature type="disulfide bond" evidence="21">
    <location>
        <begin position="735"/>
        <end position="753"/>
    </location>
</feature>
<keyword evidence="4" id="KW-0153">Cholesterol metabolism</keyword>
<feature type="disulfide bond" evidence="21">
    <location>
        <begin position="570"/>
        <end position="588"/>
    </location>
</feature>
<evidence type="ECO:0000256" key="13">
    <source>
        <dbReference type="ARBA" id="ARBA00023157"/>
    </source>
</evidence>
<feature type="disulfide bond" evidence="21">
    <location>
        <begin position="449"/>
        <end position="467"/>
    </location>
</feature>
<evidence type="ECO:0000256" key="7">
    <source>
        <dbReference type="ARBA" id="ARBA00022729"/>
    </source>
</evidence>
<feature type="compositionally biased region" description="Pro residues" evidence="23">
    <location>
        <begin position="118"/>
        <end position="151"/>
    </location>
</feature>
<evidence type="ECO:0000256" key="15">
    <source>
        <dbReference type="ARBA" id="ARBA00023170"/>
    </source>
</evidence>
<evidence type="ECO:0000256" key="24">
    <source>
        <dbReference type="SAM" id="Phobius"/>
    </source>
</evidence>
<feature type="domain" description="PH" evidence="25">
    <location>
        <begin position="1"/>
        <end position="54"/>
    </location>
</feature>
<dbReference type="Gene3D" id="2.120.10.30">
    <property type="entry name" value="TolB, C-terminal domain"/>
    <property type="match status" value="1"/>
</dbReference>
<dbReference type="PROSITE" id="PS51120">
    <property type="entry name" value="LDLRB"/>
    <property type="match status" value="4"/>
</dbReference>
<dbReference type="Gene3D" id="4.10.400.10">
    <property type="entry name" value="Low-density Lipoprotein Receptor"/>
    <property type="match status" value="8"/>
</dbReference>
<evidence type="ECO:0000256" key="12">
    <source>
        <dbReference type="ARBA" id="ARBA00023136"/>
    </source>
</evidence>
<dbReference type="PRINTS" id="PR00261">
    <property type="entry name" value="LDLRECEPTOR"/>
</dbReference>
<keyword evidence="27" id="KW-0449">Lipoprotein</keyword>
<evidence type="ECO:0000259" key="26">
    <source>
        <dbReference type="PROSITE" id="PS50026"/>
    </source>
</evidence>
<dbReference type="GO" id="GO:0005509">
    <property type="term" value="F:calcium ion binding"/>
    <property type="evidence" value="ECO:0007669"/>
    <property type="project" value="InterPro"/>
</dbReference>
<accession>A0AAD5AD63</accession>
<dbReference type="PROSITE" id="PS50026">
    <property type="entry name" value="EGF_3"/>
    <property type="match status" value="1"/>
</dbReference>
<feature type="transmembrane region" description="Helical" evidence="24">
    <location>
        <begin position="1199"/>
        <end position="1221"/>
    </location>
</feature>
<evidence type="ECO:0000256" key="19">
    <source>
        <dbReference type="ARBA" id="ARBA00046288"/>
    </source>
</evidence>
<feature type="disulfide bond" evidence="21">
    <location>
        <begin position="648"/>
        <end position="660"/>
    </location>
</feature>
<evidence type="ECO:0000313" key="28">
    <source>
        <dbReference type="Proteomes" id="UP001205998"/>
    </source>
</evidence>
<dbReference type="FunFam" id="4.10.400.10:FF:000051">
    <property type="entry name" value="Very low density lipoprotein receptor"/>
    <property type="match status" value="1"/>
</dbReference>
<keyword evidence="7" id="KW-0732">Signal</keyword>
<feature type="disulfide bond" evidence="21">
    <location>
        <begin position="655"/>
        <end position="673"/>
    </location>
</feature>
<dbReference type="CDD" id="cd00112">
    <property type="entry name" value="LDLa"/>
    <property type="match status" value="8"/>
</dbReference>
<evidence type="ECO:0000256" key="4">
    <source>
        <dbReference type="ARBA" id="ARBA00022548"/>
    </source>
</evidence>
<evidence type="ECO:0000256" key="14">
    <source>
        <dbReference type="ARBA" id="ARBA00023166"/>
    </source>
</evidence>
<feature type="disulfide bond" evidence="21">
    <location>
        <begin position="609"/>
        <end position="627"/>
    </location>
</feature>
<keyword evidence="14" id="KW-1207">Sterol metabolism</keyword>
<dbReference type="FunFam" id="4.10.400.10:FF:000057">
    <property type="entry name" value="Very low density lipoprotein receptor"/>
    <property type="match status" value="1"/>
</dbReference>
<dbReference type="Gene3D" id="2.10.25.10">
    <property type="entry name" value="Laminin"/>
    <property type="match status" value="3"/>
</dbReference>
<dbReference type="InterPro" id="IPR018097">
    <property type="entry name" value="EGF_Ca-bd_CS"/>
</dbReference>
<dbReference type="SUPFAM" id="SSF57424">
    <property type="entry name" value="LDL receptor-like module"/>
    <property type="match status" value="8"/>
</dbReference>
<dbReference type="PANTHER" id="PTHR22722">
    <property type="entry name" value="LOW-DENSITY LIPOPROTEIN RECEPTOR-RELATED PROTEIN 2-RELATED"/>
    <property type="match status" value="1"/>
</dbReference>
<keyword evidence="18" id="KW-0753">Steroid metabolism</keyword>
<dbReference type="Pfam" id="PF14670">
    <property type="entry name" value="FXa_inhibition"/>
    <property type="match status" value="1"/>
</dbReference>
<dbReference type="InterPro" id="IPR011993">
    <property type="entry name" value="PH-like_dom_sf"/>
</dbReference>
<dbReference type="FunFam" id="4.10.400.10:FF:000038">
    <property type="entry name" value="Very low density lipoprotein receptor"/>
    <property type="match status" value="1"/>
</dbReference>
<keyword evidence="17" id="KW-0325">Glycoprotein</keyword>
<dbReference type="SUPFAM" id="SSF50729">
    <property type="entry name" value="PH domain-like"/>
    <property type="match status" value="1"/>
</dbReference>
<dbReference type="InterPro" id="IPR002172">
    <property type="entry name" value="LDrepeatLR_classA_rpt"/>
</dbReference>